<keyword evidence="5" id="KW-1185">Reference proteome</keyword>
<organism evidence="4 5">
    <name type="scientific">Anaerocolumna sedimenticola</name>
    <dbReference type="NCBI Taxonomy" id="2696063"/>
    <lineage>
        <taxon>Bacteria</taxon>
        <taxon>Bacillati</taxon>
        <taxon>Bacillota</taxon>
        <taxon>Clostridia</taxon>
        <taxon>Lachnospirales</taxon>
        <taxon>Lachnospiraceae</taxon>
        <taxon>Anaerocolumna</taxon>
    </lineage>
</organism>
<dbReference type="EMBL" id="CP048000">
    <property type="protein sequence ID" value="QHQ62721.1"/>
    <property type="molecule type" value="Genomic_DNA"/>
</dbReference>
<dbReference type="KEGG" id="anr:Ana3638_19670"/>
<sequence>MKVINWGIIGAGNISASFTAALKQMEYTELTAVASRDVNKAKKFAEKFGIRKWDLVLPYL</sequence>
<dbReference type="GO" id="GO:0016491">
    <property type="term" value="F:oxidoreductase activity"/>
    <property type="evidence" value="ECO:0007669"/>
    <property type="project" value="UniProtKB-KW"/>
</dbReference>
<feature type="domain" description="Gfo/Idh/MocA-like oxidoreductase N-terminal" evidence="3">
    <location>
        <begin position="4"/>
        <end position="54"/>
    </location>
</feature>
<dbReference type="GO" id="GO:0000166">
    <property type="term" value="F:nucleotide binding"/>
    <property type="evidence" value="ECO:0007669"/>
    <property type="project" value="InterPro"/>
</dbReference>
<dbReference type="AlphaFoldDB" id="A0A6P1TS02"/>
<dbReference type="SUPFAM" id="SSF51735">
    <property type="entry name" value="NAD(P)-binding Rossmann-fold domains"/>
    <property type="match status" value="1"/>
</dbReference>
<dbReference type="Pfam" id="PF01408">
    <property type="entry name" value="GFO_IDH_MocA"/>
    <property type="match status" value="1"/>
</dbReference>
<evidence type="ECO:0000259" key="3">
    <source>
        <dbReference type="Pfam" id="PF01408"/>
    </source>
</evidence>
<accession>A0A6P1TS02</accession>
<dbReference type="PANTHER" id="PTHR22604:SF105">
    <property type="entry name" value="TRANS-1,2-DIHYDROBENZENE-1,2-DIOL DEHYDROGENASE"/>
    <property type="match status" value="1"/>
</dbReference>
<reference evidence="4 5" key="1">
    <citation type="submission" date="2020-01" db="EMBL/GenBank/DDBJ databases">
        <title>Genome analysis of Anaerocolumna sp. CBA3638.</title>
        <authorList>
            <person name="Kim J."/>
            <person name="Roh S.W."/>
        </authorList>
    </citation>
    <scope>NUCLEOTIDE SEQUENCE [LARGE SCALE GENOMIC DNA]</scope>
    <source>
        <strain evidence="4 5">CBA3638</strain>
    </source>
</reference>
<name>A0A6P1TS02_9FIRM</name>
<evidence type="ECO:0000313" key="4">
    <source>
        <dbReference type="EMBL" id="QHQ62721.1"/>
    </source>
</evidence>
<dbReference type="InterPro" id="IPR036291">
    <property type="entry name" value="NAD(P)-bd_dom_sf"/>
</dbReference>
<evidence type="ECO:0000256" key="1">
    <source>
        <dbReference type="ARBA" id="ARBA00010928"/>
    </source>
</evidence>
<proteinExistence type="inferred from homology"/>
<dbReference type="PANTHER" id="PTHR22604">
    <property type="entry name" value="OXIDOREDUCTASES"/>
    <property type="match status" value="1"/>
</dbReference>
<dbReference type="InterPro" id="IPR050984">
    <property type="entry name" value="Gfo/Idh/MocA_domain"/>
</dbReference>
<evidence type="ECO:0000256" key="2">
    <source>
        <dbReference type="ARBA" id="ARBA00023002"/>
    </source>
</evidence>
<dbReference type="Gene3D" id="3.40.50.720">
    <property type="entry name" value="NAD(P)-binding Rossmann-like Domain"/>
    <property type="match status" value="1"/>
</dbReference>
<evidence type="ECO:0000313" key="5">
    <source>
        <dbReference type="Proteomes" id="UP000464314"/>
    </source>
</evidence>
<dbReference type="InterPro" id="IPR000683">
    <property type="entry name" value="Gfo/Idh/MocA-like_OxRdtase_N"/>
</dbReference>
<dbReference type="RefSeq" id="WP_161839542.1">
    <property type="nucleotide sequence ID" value="NZ_CP048000.1"/>
</dbReference>
<keyword evidence="2" id="KW-0560">Oxidoreductase</keyword>
<comment type="similarity">
    <text evidence="1">Belongs to the Gfo/Idh/MocA family.</text>
</comment>
<protein>
    <submittedName>
        <fullName evidence="4">Gfo/Idh/MocA family oxidoreductase</fullName>
    </submittedName>
</protein>
<dbReference type="Proteomes" id="UP000464314">
    <property type="component" value="Chromosome"/>
</dbReference>
<gene>
    <name evidence="4" type="ORF">Ana3638_19670</name>
</gene>